<comment type="caution">
    <text evidence="4">The sequence shown here is derived from an EMBL/GenBank/DDBJ whole genome shotgun (WGS) entry which is preliminary data.</text>
</comment>
<keyword evidence="1" id="KW-0560">Oxidoreductase</keyword>
<dbReference type="InterPro" id="IPR050485">
    <property type="entry name" value="Proline_metab_enzyme"/>
</dbReference>
<keyword evidence="2" id="KW-0520">NAD</keyword>
<dbReference type="InterPro" id="IPR015590">
    <property type="entry name" value="Aldehyde_DH_dom"/>
</dbReference>
<dbReference type="FunFam" id="3.40.605.10:FF:000006">
    <property type="entry name" value="1-pyrroline-5-carboxylate dehydrogenase"/>
    <property type="match status" value="1"/>
</dbReference>
<evidence type="ECO:0000256" key="1">
    <source>
        <dbReference type="ARBA" id="ARBA00023002"/>
    </source>
</evidence>
<feature type="domain" description="Aldehyde dehydrogenase" evidence="3">
    <location>
        <begin position="86"/>
        <end position="289"/>
    </location>
</feature>
<dbReference type="InterPro" id="IPR016161">
    <property type="entry name" value="Ald_DH/histidinol_DH"/>
</dbReference>
<protein>
    <recommendedName>
        <fullName evidence="3">Aldehyde dehydrogenase domain-containing protein</fullName>
    </recommendedName>
</protein>
<dbReference type="AlphaFoldDB" id="A0ABD1CHH2"/>
<sequence>MFAVCKSGGTLVSSIQRYGVRCIGSIVPDNRLPEFPLVNEPVLEYKKGSKERKELEAALKKTAAKTEDVPIIIGSEEFRTNEVRHQVMPHNHSKKIAQFYWADKKLVEKAIKTATETQVKWDRTPIAERIKIWQKAADLMAGPYRQELNAATMLGQAKTVIQAEIDSAAELIDFIRRPYRVPTDQARTRKVTKNSLRFRGIDGFVAAISPFNFTAIGGNLAYTPALMGNGVLWKPSDTALLSNYVIFKIMREAGVPPGVVNFIPTDGPVFGDNITASPHLAGINFTGSVP</sequence>
<dbReference type="Gene3D" id="3.40.605.10">
    <property type="entry name" value="Aldehyde Dehydrogenase, Chain A, domain 1"/>
    <property type="match status" value="1"/>
</dbReference>
<evidence type="ECO:0000313" key="5">
    <source>
        <dbReference type="Proteomes" id="UP001562425"/>
    </source>
</evidence>
<gene>
    <name evidence="4" type="ORF">pipiens_017313</name>
</gene>
<dbReference type="EMBL" id="JBEHCU010012241">
    <property type="protein sequence ID" value="KAL1375750.1"/>
    <property type="molecule type" value="Genomic_DNA"/>
</dbReference>
<dbReference type="InterPro" id="IPR016162">
    <property type="entry name" value="Ald_DH_N"/>
</dbReference>
<name>A0ABD1CHH2_CULPP</name>
<organism evidence="4 5">
    <name type="scientific">Culex pipiens pipiens</name>
    <name type="common">Northern house mosquito</name>
    <dbReference type="NCBI Taxonomy" id="38569"/>
    <lineage>
        <taxon>Eukaryota</taxon>
        <taxon>Metazoa</taxon>
        <taxon>Ecdysozoa</taxon>
        <taxon>Arthropoda</taxon>
        <taxon>Hexapoda</taxon>
        <taxon>Insecta</taxon>
        <taxon>Pterygota</taxon>
        <taxon>Neoptera</taxon>
        <taxon>Endopterygota</taxon>
        <taxon>Diptera</taxon>
        <taxon>Nematocera</taxon>
        <taxon>Culicoidea</taxon>
        <taxon>Culicidae</taxon>
        <taxon>Culicinae</taxon>
        <taxon>Culicini</taxon>
        <taxon>Culex</taxon>
        <taxon>Culex</taxon>
    </lineage>
</organism>
<dbReference type="Proteomes" id="UP001562425">
    <property type="component" value="Unassembled WGS sequence"/>
</dbReference>
<accession>A0ABD1CHH2</accession>
<reference evidence="4 5" key="1">
    <citation type="submission" date="2024-05" db="EMBL/GenBank/DDBJ databases">
        <title>Culex pipiens pipiens assembly and annotation.</title>
        <authorList>
            <person name="Alout H."/>
            <person name="Durand T."/>
        </authorList>
    </citation>
    <scope>NUCLEOTIDE SEQUENCE [LARGE SCALE GENOMIC DNA]</scope>
    <source>
        <strain evidence="4">HA-2024</strain>
        <tissue evidence="4">Whole body</tissue>
    </source>
</reference>
<evidence type="ECO:0000256" key="2">
    <source>
        <dbReference type="ARBA" id="ARBA00023027"/>
    </source>
</evidence>
<evidence type="ECO:0000259" key="3">
    <source>
        <dbReference type="Pfam" id="PF00171"/>
    </source>
</evidence>
<dbReference type="SUPFAM" id="SSF53720">
    <property type="entry name" value="ALDH-like"/>
    <property type="match status" value="1"/>
</dbReference>
<dbReference type="Pfam" id="PF00171">
    <property type="entry name" value="Aldedh"/>
    <property type="match status" value="1"/>
</dbReference>
<keyword evidence="5" id="KW-1185">Reference proteome</keyword>
<proteinExistence type="predicted"/>
<dbReference type="PANTHER" id="PTHR42862:SF1">
    <property type="entry name" value="DELTA-1-PYRROLINE-5-CARBOXYLATE DEHYDROGENASE 2, ISOFORM A-RELATED"/>
    <property type="match status" value="1"/>
</dbReference>
<evidence type="ECO:0000313" key="4">
    <source>
        <dbReference type="EMBL" id="KAL1375750.1"/>
    </source>
</evidence>
<dbReference type="PANTHER" id="PTHR42862">
    <property type="entry name" value="DELTA-1-PYRROLINE-5-CARBOXYLATE DEHYDROGENASE 1, ISOFORM A-RELATED"/>
    <property type="match status" value="1"/>
</dbReference>
<dbReference type="GO" id="GO:0016491">
    <property type="term" value="F:oxidoreductase activity"/>
    <property type="evidence" value="ECO:0007669"/>
    <property type="project" value="UniProtKB-KW"/>
</dbReference>